<dbReference type="Gene3D" id="3.30.1490.330">
    <property type="match status" value="1"/>
</dbReference>
<keyword evidence="2" id="KW-0479">Metal-binding</keyword>
<dbReference type="GO" id="GO:0005524">
    <property type="term" value="F:ATP binding"/>
    <property type="evidence" value="ECO:0007669"/>
    <property type="project" value="UniProtKB-KW"/>
</dbReference>
<keyword evidence="1" id="KW-0436">Ligase</keyword>
<dbReference type="InterPro" id="IPR005494">
    <property type="entry name" value="GSPS_pre-ATP-grasp-like_dom"/>
</dbReference>
<feature type="region of interest" description="Disordered" evidence="6">
    <location>
        <begin position="656"/>
        <end position="704"/>
    </location>
</feature>
<keyword evidence="4" id="KW-0067">ATP-binding</keyword>
<keyword evidence="3" id="KW-0547">Nucleotide-binding</keyword>
<evidence type="ECO:0000256" key="6">
    <source>
        <dbReference type="SAM" id="MobiDB-lite"/>
    </source>
</evidence>
<dbReference type="InParanoid" id="A0A0V0R8F8"/>
<dbReference type="AlphaFoldDB" id="A0A0V0R8F8"/>
<name>A0A0V0R8F8_PSEPJ</name>
<gene>
    <name evidence="8" type="ORF">PPERSA_00951</name>
</gene>
<dbReference type="Proteomes" id="UP000054937">
    <property type="component" value="Unassembled WGS sequence"/>
</dbReference>
<feature type="domain" description="Glutathionylspermidine synthase pre-ATP-grasp-like" evidence="7">
    <location>
        <begin position="81"/>
        <end position="454"/>
    </location>
</feature>
<keyword evidence="9" id="KW-1185">Reference proteome</keyword>
<dbReference type="Pfam" id="PF03738">
    <property type="entry name" value="GSP_synth"/>
    <property type="match status" value="1"/>
</dbReference>
<dbReference type="SUPFAM" id="SSF56059">
    <property type="entry name" value="Glutathione synthetase ATP-binding domain-like"/>
    <property type="match status" value="1"/>
</dbReference>
<dbReference type="SUPFAM" id="SSF52440">
    <property type="entry name" value="PreATP-grasp domain"/>
    <property type="match status" value="1"/>
</dbReference>
<dbReference type="GO" id="GO:0016874">
    <property type="term" value="F:ligase activity"/>
    <property type="evidence" value="ECO:0007669"/>
    <property type="project" value="UniProtKB-KW"/>
</dbReference>
<dbReference type="InterPro" id="IPR016185">
    <property type="entry name" value="PreATP-grasp_dom_sf"/>
</dbReference>
<keyword evidence="5" id="KW-0460">Magnesium</keyword>
<evidence type="ECO:0000259" key="7">
    <source>
        <dbReference type="Pfam" id="PF03738"/>
    </source>
</evidence>
<evidence type="ECO:0000256" key="1">
    <source>
        <dbReference type="ARBA" id="ARBA00022598"/>
    </source>
</evidence>
<evidence type="ECO:0000256" key="4">
    <source>
        <dbReference type="ARBA" id="ARBA00022840"/>
    </source>
</evidence>
<dbReference type="OrthoDB" id="64566at2759"/>
<proteinExistence type="predicted"/>
<dbReference type="OMA" id="RYITISC"/>
<evidence type="ECO:0000256" key="5">
    <source>
        <dbReference type="ARBA" id="ARBA00022842"/>
    </source>
</evidence>
<accession>A0A0V0R8F8</accession>
<dbReference type="EMBL" id="LDAU01000019">
    <property type="protein sequence ID" value="KRX10781.1"/>
    <property type="molecule type" value="Genomic_DNA"/>
</dbReference>
<sequence>MSYISLKSFSKEWKRKAILSVISGFILYPEIKRLYYDHFQPDSDPYAYHIKREKKQYTNNENIQLEKEFLKCGFEYFDEPAFDWSKLALWTPSYYWSNDAQYQISNVAADEIAQATFDVHSMCMQAVDFVIRHPELLSKAFDIPESLHHWIIKSWVERDKDLVSRYDFLYKEENGKLQLKFIEANADTPTILLEAGLASEIWAEQQKKQQFNMISQTITQGWKEIVKDKNYEQLVGLSYGVVKNSSFTQTEDKCNVRYLINLADECFQQEDIKLQDIRYLDEYLLGDKIKEITDQSNIASKNVVDTNKKSLIWKLYPYEWLTQESSNYYFEAKKENPNIHILEPAWKLIMANKAILPIMWSLFPNNQYLLPSYFTVDTTNYKNMISKRVFGREALSYFIIEGAEAGDIYENSKKYDENGEEIVEKHPISTTFGRPIFQKYFKSSRFKGRNLTIGSCNNKLYKFSSFDIFSFTKTKYIYNKLKFFKGAVCGLPAGIGLREDVQQITHNDSSFVPHYINYLSETSIGYQSLKNNKQNYNNNQPNGYQLDQQNDIQQQFQQNNYEEYSQNLAHQANQQGVIYEPQVQGFKCNPVQKMLREQFYGQNNSIKNMYNQFKLKEQTLTTQDPSQINLIKDQQVLDAINNQINDYTNLKGQFLKSGRGHSRTSTYLGGAGTHGEVSSAAQRNKSFGSRVRTGSSGAKFTARS</sequence>
<evidence type="ECO:0000256" key="2">
    <source>
        <dbReference type="ARBA" id="ARBA00022723"/>
    </source>
</evidence>
<feature type="compositionally biased region" description="Polar residues" evidence="6">
    <location>
        <begin position="679"/>
        <end position="704"/>
    </location>
</feature>
<dbReference type="GO" id="GO:0046872">
    <property type="term" value="F:metal ion binding"/>
    <property type="evidence" value="ECO:0007669"/>
    <property type="project" value="UniProtKB-KW"/>
</dbReference>
<comment type="caution">
    <text evidence="8">The sequence shown here is derived from an EMBL/GenBank/DDBJ whole genome shotgun (WGS) entry which is preliminary data.</text>
</comment>
<organism evidence="8 9">
    <name type="scientific">Pseudocohnilembus persalinus</name>
    <name type="common">Ciliate</name>
    <dbReference type="NCBI Taxonomy" id="266149"/>
    <lineage>
        <taxon>Eukaryota</taxon>
        <taxon>Sar</taxon>
        <taxon>Alveolata</taxon>
        <taxon>Ciliophora</taxon>
        <taxon>Intramacronucleata</taxon>
        <taxon>Oligohymenophorea</taxon>
        <taxon>Scuticociliatia</taxon>
        <taxon>Philasterida</taxon>
        <taxon>Pseudocohnilembidae</taxon>
        <taxon>Pseudocohnilembus</taxon>
    </lineage>
</organism>
<evidence type="ECO:0000313" key="9">
    <source>
        <dbReference type="Proteomes" id="UP000054937"/>
    </source>
</evidence>
<evidence type="ECO:0000256" key="3">
    <source>
        <dbReference type="ARBA" id="ARBA00022741"/>
    </source>
</evidence>
<protein>
    <submittedName>
        <fullName evidence="8">Pre-ATP-grasp domain</fullName>
    </submittedName>
</protein>
<evidence type="ECO:0000313" key="8">
    <source>
        <dbReference type="EMBL" id="KRX10781.1"/>
    </source>
</evidence>
<reference evidence="8 9" key="1">
    <citation type="journal article" date="2015" name="Sci. Rep.">
        <title>Genome of the facultative scuticociliatosis pathogen Pseudocohnilembus persalinus provides insight into its virulence through horizontal gene transfer.</title>
        <authorList>
            <person name="Xiong J."/>
            <person name="Wang G."/>
            <person name="Cheng J."/>
            <person name="Tian M."/>
            <person name="Pan X."/>
            <person name="Warren A."/>
            <person name="Jiang C."/>
            <person name="Yuan D."/>
            <person name="Miao W."/>
        </authorList>
    </citation>
    <scope>NUCLEOTIDE SEQUENCE [LARGE SCALE GENOMIC DNA]</scope>
    <source>
        <strain evidence="8">36N120E</strain>
    </source>
</reference>